<dbReference type="PANTHER" id="PTHR30055">
    <property type="entry name" value="HTH-TYPE TRANSCRIPTIONAL REGULATOR RUTR"/>
    <property type="match status" value="1"/>
</dbReference>
<keyword evidence="3" id="KW-0804">Transcription</keyword>
<reference evidence="6" key="1">
    <citation type="submission" date="2022-09" db="EMBL/GenBank/DDBJ databases">
        <authorList>
            <person name="Li Z.-J."/>
        </authorList>
    </citation>
    <scope>NUCLEOTIDE SEQUENCE</scope>
    <source>
        <strain evidence="6">TGB10</strain>
    </source>
</reference>
<dbReference type="EMBL" id="CP114584">
    <property type="protein sequence ID" value="WBA15192.1"/>
    <property type="molecule type" value="Genomic_DNA"/>
</dbReference>
<dbReference type="PROSITE" id="PS50977">
    <property type="entry name" value="HTH_TETR_2"/>
    <property type="match status" value="1"/>
</dbReference>
<evidence type="ECO:0000313" key="6">
    <source>
        <dbReference type="EMBL" id="WBA15192.1"/>
    </source>
</evidence>
<keyword evidence="2 4" id="KW-0238">DNA-binding</keyword>
<dbReference type="SUPFAM" id="SSF46689">
    <property type="entry name" value="Homeodomain-like"/>
    <property type="match status" value="1"/>
</dbReference>
<proteinExistence type="predicted"/>
<evidence type="ECO:0000313" key="7">
    <source>
        <dbReference type="Proteomes" id="UP001164676"/>
    </source>
</evidence>
<dbReference type="Gene3D" id="1.10.357.10">
    <property type="entry name" value="Tetracycline Repressor, domain 2"/>
    <property type="match status" value="1"/>
</dbReference>
<keyword evidence="1" id="KW-0805">Transcription regulation</keyword>
<evidence type="ECO:0000256" key="4">
    <source>
        <dbReference type="PROSITE-ProRule" id="PRU00335"/>
    </source>
</evidence>
<feature type="DNA-binding region" description="H-T-H motif" evidence="4">
    <location>
        <begin position="38"/>
        <end position="57"/>
    </location>
</feature>
<dbReference type="InterPro" id="IPR036271">
    <property type="entry name" value="Tet_transcr_reg_TetR-rel_C_sf"/>
</dbReference>
<organism evidence="6 7">
    <name type="scientific">Salinivibrio proteolyticus</name>
    <dbReference type="NCBI Taxonomy" id="334715"/>
    <lineage>
        <taxon>Bacteria</taxon>
        <taxon>Pseudomonadati</taxon>
        <taxon>Pseudomonadota</taxon>
        <taxon>Gammaproteobacteria</taxon>
        <taxon>Vibrionales</taxon>
        <taxon>Vibrionaceae</taxon>
        <taxon>Salinivibrio</taxon>
    </lineage>
</organism>
<protein>
    <submittedName>
        <fullName evidence="6">TetR/AcrR family transcriptional regulator</fullName>
    </submittedName>
</protein>
<dbReference type="SUPFAM" id="SSF48498">
    <property type="entry name" value="Tetracyclin repressor-like, C-terminal domain"/>
    <property type="match status" value="1"/>
</dbReference>
<dbReference type="PRINTS" id="PR00455">
    <property type="entry name" value="HTHTETR"/>
</dbReference>
<dbReference type="PANTHER" id="PTHR30055:SF234">
    <property type="entry name" value="HTH-TYPE TRANSCRIPTIONAL REGULATOR BETI"/>
    <property type="match status" value="1"/>
</dbReference>
<evidence type="ECO:0000256" key="3">
    <source>
        <dbReference type="ARBA" id="ARBA00023163"/>
    </source>
</evidence>
<feature type="domain" description="HTH tetR-type" evidence="5">
    <location>
        <begin position="15"/>
        <end position="75"/>
    </location>
</feature>
<dbReference type="InterPro" id="IPR050109">
    <property type="entry name" value="HTH-type_TetR-like_transc_reg"/>
</dbReference>
<dbReference type="Pfam" id="PF00440">
    <property type="entry name" value="TetR_N"/>
    <property type="match status" value="1"/>
</dbReference>
<gene>
    <name evidence="6" type="ORF">N7E60_02430</name>
</gene>
<dbReference type="InterPro" id="IPR001647">
    <property type="entry name" value="HTH_TetR"/>
</dbReference>
<name>A0ABY7LEY8_9GAMM</name>
<dbReference type="InterPro" id="IPR009057">
    <property type="entry name" value="Homeodomain-like_sf"/>
</dbReference>
<sequence length="202" mass="23033">MAQSNERTRTRLSPERRKEQLLTCGLDVFAKRGIGRAGHADIADMANVSVATVFNYFPTREDLVEEILAQTEKHFIALINDCTRDSQSMRASLNCITSQIIDTALEDKAWMKVWFEWSTSIREDIWPRFVKGSRDAVEQFVHVFERGMAQGELTHRHQPRELASMLAGVCYVLFLQAHQQPDKAALSEMAQKYIDVLCQQGA</sequence>
<keyword evidence="7" id="KW-1185">Reference proteome</keyword>
<evidence type="ECO:0000256" key="1">
    <source>
        <dbReference type="ARBA" id="ARBA00023015"/>
    </source>
</evidence>
<dbReference type="Proteomes" id="UP001164676">
    <property type="component" value="Chromosome"/>
</dbReference>
<accession>A0ABY7LEY8</accession>
<evidence type="ECO:0000256" key="2">
    <source>
        <dbReference type="ARBA" id="ARBA00023125"/>
    </source>
</evidence>
<evidence type="ECO:0000259" key="5">
    <source>
        <dbReference type="PROSITE" id="PS50977"/>
    </source>
</evidence>
<dbReference type="RefSeq" id="WP_269598029.1">
    <property type="nucleotide sequence ID" value="NZ_CP114584.1"/>
</dbReference>